<accession>A0ABW1YQV1</accession>
<dbReference type="PROSITE" id="PS51257">
    <property type="entry name" value="PROKAR_LIPOPROTEIN"/>
    <property type="match status" value="1"/>
</dbReference>
<proteinExistence type="predicted"/>
<dbReference type="Gene3D" id="2.60.40.2810">
    <property type="match status" value="1"/>
</dbReference>
<feature type="region of interest" description="Disordered" evidence="1">
    <location>
        <begin position="59"/>
        <end position="88"/>
    </location>
</feature>
<dbReference type="Proteomes" id="UP001596425">
    <property type="component" value="Unassembled WGS sequence"/>
</dbReference>
<organism evidence="2 3">
    <name type="scientific">Microbulbifer taiwanensis</name>
    <dbReference type="NCBI Taxonomy" id="986746"/>
    <lineage>
        <taxon>Bacteria</taxon>
        <taxon>Pseudomonadati</taxon>
        <taxon>Pseudomonadota</taxon>
        <taxon>Gammaproteobacteria</taxon>
        <taxon>Cellvibrionales</taxon>
        <taxon>Microbulbiferaceae</taxon>
        <taxon>Microbulbifer</taxon>
    </lineage>
</organism>
<feature type="compositionally biased region" description="Basic and acidic residues" evidence="1">
    <location>
        <begin position="59"/>
        <end position="76"/>
    </location>
</feature>
<feature type="region of interest" description="Disordered" evidence="1">
    <location>
        <begin position="21"/>
        <end position="43"/>
    </location>
</feature>
<sequence>MKSGLIHIAMAVILVGCGGSGGSGGEGTEPPTPDQNQPPAFSSVSVDALNGEAVSIDLADHASDPDGDTLEIKSLGEPKGGTVSSSGLTVTYDPDDGFAGTESIDVTITDGTDDVSGTITITAYQGMSISGQVVDEPIPGARVKVEIGGEVFEAVADSEGNYVLEIQTLSLDSYVKVTATGAEGSESDGIELVSLLGEIGTMLEAAGADRAIGGEGDNSANVTNVTTARYVLAIEANEGQEITSDDEMETAEKSIDGDKLLEIAAVIKVVLDNPDHDLPEGFDSVLDFVSDTEAYNEFVAEVTSENPEDNALTQAMDQIVNDPALVQGFTQEGIASVYYSTFPAAPGFLSRGGDRYEFSNDGTGTVANEGGSAEFSWSIENGELEVTYDEPLEYYTYFAVDGVLEPAVAAQWYEATNGWGQIGAFISEESVKFTRLVDGNIIDTVSFEMNAERVFDMLDTGVSAPSETEWLSNGRLLLRDADASMPLPIVAADLEQTWAADSYYEYEVASFDGPVSQTSYAGDLFQFVEGGTGVALLSGRAFTWALENNSVRLNFDDETSQLVQKIDEAGDLSAFALRTFDSEGDLLAFSYNFGTWQDESDALTAGRVVTEAGHHWATFVNGWFAEFWDGGVFDYIAGSGFGWEFNQDGTATNVSFFYDGLDEDGDGDAEEVMDLRGSGTWSIGADGVLALTRHCPNDCRRREWLGLQATGDEIIVMERESYGEEAGGPLVFPARVNIYRVWESPEVNRALQPVSVRAIAYPTLEIPGKG</sequence>
<keyword evidence="3" id="KW-1185">Reference proteome</keyword>
<reference evidence="3" key="1">
    <citation type="journal article" date="2019" name="Int. J. Syst. Evol. Microbiol.">
        <title>The Global Catalogue of Microorganisms (GCM) 10K type strain sequencing project: providing services to taxonomists for standard genome sequencing and annotation.</title>
        <authorList>
            <consortium name="The Broad Institute Genomics Platform"/>
            <consortium name="The Broad Institute Genome Sequencing Center for Infectious Disease"/>
            <person name="Wu L."/>
            <person name="Ma J."/>
        </authorList>
    </citation>
    <scope>NUCLEOTIDE SEQUENCE [LARGE SCALE GENOMIC DNA]</scope>
    <source>
        <strain evidence="3">CGMCC 1.13718</strain>
    </source>
</reference>
<dbReference type="EMBL" id="JBHSVR010000001">
    <property type="protein sequence ID" value="MFC6635163.1"/>
    <property type="molecule type" value="Genomic_DNA"/>
</dbReference>
<name>A0ABW1YQV1_9GAMM</name>
<protein>
    <submittedName>
        <fullName evidence="2">Ig-like domain-containing protein</fullName>
    </submittedName>
</protein>
<feature type="compositionally biased region" description="Polar residues" evidence="1">
    <location>
        <begin position="34"/>
        <end position="43"/>
    </location>
</feature>
<dbReference type="Pfam" id="PF17963">
    <property type="entry name" value="Big_9"/>
    <property type="match status" value="1"/>
</dbReference>
<evidence type="ECO:0000256" key="1">
    <source>
        <dbReference type="SAM" id="MobiDB-lite"/>
    </source>
</evidence>
<comment type="caution">
    <text evidence="2">The sequence shown here is derived from an EMBL/GenBank/DDBJ whole genome shotgun (WGS) entry which is preliminary data.</text>
</comment>
<evidence type="ECO:0000313" key="3">
    <source>
        <dbReference type="Proteomes" id="UP001596425"/>
    </source>
</evidence>
<gene>
    <name evidence="2" type="ORF">ACFQBM_17880</name>
</gene>
<dbReference type="RefSeq" id="WP_193194274.1">
    <property type="nucleotide sequence ID" value="NZ_JACZFR010000057.1"/>
</dbReference>
<evidence type="ECO:0000313" key="2">
    <source>
        <dbReference type="EMBL" id="MFC6635163.1"/>
    </source>
</evidence>